<dbReference type="Proteomes" id="UP001187192">
    <property type="component" value="Unassembled WGS sequence"/>
</dbReference>
<accession>A0AA88EE46</accession>
<dbReference type="AlphaFoldDB" id="A0AA88EE46"/>
<sequence length="63" mass="6866">MAPTTGAKASRANRHGHVAACIHCKSWNHEAMHQHCHLSAVIVLHHPHQSSRQLLMSSSLAAL</sequence>
<keyword evidence="2" id="KW-1185">Reference proteome</keyword>
<gene>
    <name evidence="1" type="ORF">TIFTF001_052823</name>
</gene>
<comment type="caution">
    <text evidence="1">The sequence shown here is derived from an EMBL/GenBank/DDBJ whole genome shotgun (WGS) entry which is preliminary data.</text>
</comment>
<name>A0AA88EE46_FICCA</name>
<evidence type="ECO:0000313" key="2">
    <source>
        <dbReference type="Proteomes" id="UP001187192"/>
    </source>
</evidence>
<protein>
    <submittedName>
        <fullName evidence="1">Uncharacterized protein</fullName>
    </submittedName>
</protein>
<proteinExistence type="predicted"/>
<organism evidence="1 2">
    <name type="scientific">Ficus carica</name>
    <name type="common">Common fig</name>
    <dbReference type="NCBI Taxonomy" id="3494"/>
    <lineage>
        <taxon>Eukaryota</taxon>
        <taxon>Viridiplantae</taxon>
        <taxon>Streptophyta</taxon>
        <taxon>Embryophyta</taxon>
        <taxon>Tracheophyta</taxon>
        <taxon>Spermatophyta</taxon>
        <taxon>Magnoliopsida</taxon>
        <taxon>eudicotyledons</taxon>
        <taxon>Gunneridae</taxon>
        <taxon>Pentapetalae</taxon>
        <taxon>rosids</taxon>
        <taxon>fabids</taxon>
        <taxon>Rosales</taxon>
        <taxon>Moraceae</taxon>
        <taxon>Ficeae</taxon>
        <taxon>Ficus</taxon>
    </lineage>
</organism>
<dbReference type="EMBL" id="BTGU01011617">
    <property type="protein sequence ID" value="GMN72283.1"/>
    <property type="molecule type" value="Genomic_DNA"/>
</dbReference>
<evidence type="ECO:0000313" key="1">
    <source>
        <dbReference type="EMBL" id="GMN72283.1"/>
    </source>
</evidence>
<reference evidence="1" key="1">
    <citation type="submission" date="2023-07" db="EMBL/GenBank/DDBJ databases">
        <title>draft genome sequence of fig (Ficus carica).</title>
        <authorList>
            <person name="Takahashi T."/>
            <person name="Nishimura K."/>
        </authorList>
    </citation>
    <scope>NUCLEOTIDE SEQUENCE</scope>
</reference>